<dbReference type="Gene3D" id="3.100.10.10">
    <property type="match status" value="1"/>
</dbReference>
<evidence type="ECO:0000313" key="9">
    <source>
        <dbReference type="Proteomes" id="UP000006546"/>
    </source>
</evidence>
<evidence type="ECO:0000256" key="2">
    <source>
        <dbReference type="ARBA" id="ARBA00022980"/>
    </source>
</evidence>
<dbReference type="Pfam" id="PF00828">
    <property type="entry name" value="Ribosomal_L27A"/>
    <property type="match status" value="1"/>
</dbReference>
<feature type="domain" description="Large ribosomal subunit protein uL15/eL18" evidence="7">
    <location>
        <begin position="78"/>
        <end position="146"/>
    </location>
</feature>
<dbReference type="HAMAP" id="MF_01341">
    <property type="entry name" value="Ribosomal_uL15"/>
    <property type="match status" value="1"/>
</dbReference>
<evidence type="ECO:0000259" key="7">
    <source>
        <dbReference type="Pfam" id="PF00828"/>
    </source>
</evidence>
<keyword evidence="3 4" id="KW-0687">Ribonucleoprotein</keyword>
<dbReference type="EMBL" id="CP002696">
    <property type="protein sequence ID" value="AEE17685.1"/>
    <property type="molecule type" value="Genomic_DNA"/>
</dbReference>
<evidence type="ECO:0000313" key="8">
    <source>
        <dbReference type="EMBL" id="AEE17685.1"/>
    </source>
</evidence>
<dbReference type="HOGENOM" id="CLU_055188_4_2_12"/>
<dbReference type="KEGG" id="tbe:Trebr_2276"/>
<proteinExistence type="inferred from homology"/>
<dbReference type="InterPro" id="IPR036227">
    <property type="entry name" value="Ribosomal_uL15/eL18_sf"/>
</dbReference>
<dbReference type="PANTHER" id="PTHR12934:SF11">
    <property type="entry name" value="LARGE RIBOSOMAL SUBUNIT PROTEIN UL15M"/>
    <property type="match status" value="1"/>
</dbReference>
<protein>
    <recommendedName>
        <fullName evidence="4">Large ribosomal subunit protein uL15</fullName>
    </recommendedName>
</protein>
<feature type="compositionally biased region" description="Gly residues" evidence="6">
    <location>
        <begin position="23"/>
        <end position="35"/>
    </location>
</feature>
<evidence type="ECO:0000256" key="1">
    <source>
        <dbReference type="ARBA" id="ARBA00007320"/>
    </source>
</evidence>
<accession>F4LLP1</accession>
<organism evidence="8 9">
    <name type="scientific">Treponema brennaborense (strain DSM 12168 / CIP 105900 / DD5/3)</name>
    <dbReference type="NCBI Taxonomy" id="906968"/>
    <lineage>
        <taxon>Bacteria</taxon>
        <taxon>Pseudomonadati</taxon>
        <taxon>Spirochaetota</taxon>
        <taxon>Spirochaetia</taxon>
        <taxon>Spirochaetales</taxon>
        <taxon>Treponemataceae</taxon>
        <taxon>Treponema</taxon>
    </lineage>
</organism>
<comment type="subunit">
    <text evidence="4">Part of the 50S ribosomal subunit.</text>
</comment>
<gene>
    <name evidence="4" type="primary">rplO</name>
    <name evidence="8" type="ordered locus">Trebr_2276</name>
</gene>
<dbReference type="GO" id="GO:0006412">
    <property type="term" value="P:translation"/>
    <property type="evidence" value="ECO:0007669"/>
    <property type="project" value="UniProtKB-UniRule"/>
</dbReference>
<dbReference type="InterPro" id="IPR005749">
    <property type="entry name" value="Ribosomal_uL15_bac-type"/>
</dbReference>
<dbReference type="PANTHER" id="PTHR12934">
    <property type="entry name" value="50S RIBOSOMAL PROTEIN L15"/>
    <property type="match status" value="1"/>
</dbReference>
<evidence type="ECO:0000256" key="3">
    <source>
        <dbReference type="ARBA" id="ARBA00023274"/>
    </source>
</evidence>
<dbReference type="eggNOG" id="COG0200">
    <property type="taxonomic scope" value="Bacteria"/>
</dbReference>
<dbReference type="PROSITE" id="PS00475">
    <property type="entry name" value="RIBOSOMAL_L15"/>
    <property type="match status" value="1"/>
</dbReference>
<dbReference type="Proteomes" id="UP000006546">
    <property type="component" value="Chromosome"/>
</dbReference>
<dbReference type="InterPro" id="IPR021131">
    <property type="entry name" value="Ribosomal_uL15/eL18"/>
</dbReference>
<keyword evidence="2 4" id="KW-0689">Ribosomal protein</keyword>
<dbReference type="STRING" id="906968.Trebr_2276"/>
<feature type="region of interest" description="Disordered" evidence="6">
    <location>
        <begin position="16"/>
        <end position="45"/>
    </location>
</feature>
<dbReference type="AlphaFoldDB" id="F4LLP1"/>
<dbReference type="OrthoDB" id="9810293at2"/>
<name>F4LLP1_TREBD</name>
<dbReference type="NCBIfam" id="TIGR01071">
    <property type="entry name" value="rplO_bact"/>
    <property type="match status" value="1"/>
</dbReference>
<comment type="similarity">
    <text evidence="1 4 5">Belongs to the universal ribosomal protein uL15 family.</text>
</comment>
<evidence type="ECO:0000256" key="6">
    <source>
        <dbReference type="SAM" id="MobiDB-lite"/>
    </source>
</evidence>
<keyword evidence="9" id="KW-1185">Reference proteome</keyword>
<dbReference type="GO" id="GO:0022625">
    <property type="term" value="C:cytosolic large ribosomal subunit"/>
    <property type="evidence" value="ECO:0007669"/>
    <property type="project" value="TreeGrafter"/>
</dbReference>
<dbReference type="GO" id="GO:0019843">
    <property type="term" value="F:rRNA binding"/>
    <property type="evidence" value="ECO:0007669"/>
    <property type="project" value="UniProtKB-UniRule"/>
</dbReference>
<sequence>MSEFILNAPAGANKKKRIVGRGSSSGRGTTAGRGNKGQQSRSGGKVYVGFEGGQMPLFRRIAHKGFSNCPFRKEYAVLNLCDIDAKYADGETVDKETLVCKGLLPKSAALVKVLGNGEITKKVTVNVDKVSASAKEKIEKAGGTVTVTNE</sequence>
<dbReference type="GO" id="GO:0003735">
    <property type="term" value="F:structural constituent of ribosome"/>
    <property type="evidence" value="ECO:0007669"/>
    <property type="project" value="InterPro"/>
</dbReference>
<dbReference type="InterPro" id="IPR030878">
    <property type="entry name" value="Ribosomal_uL15"/>
</dbReference>
<evidence type="ECO:0000256" key="4">
    <source>
        <dbReference type="HAMAP-Rule" id="MF_01341"/>
    </source>
</evidence>
<reference evidence="9" key="1">
    <citation type="submission" date="2011-04" db="EMBL/GenBank/DDBJ databases">
        <title>The complete genome of Treponema brennaborense DSM 12168.</title>
        <authorList>
            <person name="Lucas S."/>
            <person name="Han J."/>
            <person name="Lapidus A."/>
            <person name="Bruce D."/>
            <person name="Goodwin L."/>
            <person name="Pitluck S."/>
            <person name="Peters L."/>
            <person name="Kyrpides N."/>
            <person name="Mavromatis K."/>
            <person name="Ivanova N."/>
            <person name="Mikhailova N."/>
            <person name="Pagani I."/>
            <person name="Teshima H."/>
            <person name="Detter J.C."/>
            <person name="Tapia R."/>
            <person name="Han C."/>
            <person name="Land M."/>
            <person name="Hauser L."/>
            <person name="Markowitz V."/>
            <person name="Cheng J.-F."/>
            <person name="Hugenholtz P."/>
            <person name="Woyke T."/>
            <person name="Wu D."/>
            <person name="Gronow S."/>
            <person name="Wellnitz S."/>
            <person name="Brambilla E."/>
            <person name="Klenk H.-P."/>
            <person name="Eisen J.A."/>
        </authorList>
    </citation>
    <scope>NUCLEOTIDE SEQUENCE [LARGE SCALE GENOMIC DNA]</scope>
    <source>
        <strain evidence="9">DSM 12168 / CIP 105900 / DD5/3</strain>
    </source>
</reference>
<dbReference type="SUPFAM" id="SSF52080">
    <property type="entry name" value="Ribosomal proteins L15p and L18e"/>
    <property type="match status" value="1"/>
</dbReference>
<comment type="function">
    <text evidence="4">Binds to the 23S rRNA.</text>
</comment>
<evidence type="ECO:0000256" key="5">
    <source>
        <dbReference type="RuleBase" id="RU003888"/>
    </source>
</evidence>
<keyword evidence="4" id="KW-0694">RNA-binding</keyword>
<dbReference type="InterPro" id="IPR001196">
    <property type="entry name" value="Ribosomal_uL15_CS"/>
</dbReference>
<dbReference type="RefSeq" id="WP_013759386.1">
    <property type="nucleotide sequence ID" value="NC_015500.1"/>
</dbReference>
<keyword evidence="4" id="KW-0699">rRNA-binding</keyword>